<keyword evidence="5 8" id="KW-0812">Transmembrane</keyword>
<feature type="transmembrane region" description="Helical" evidence="8">
    <location>
        <begin position="287"/>
        <end position="306"/>
    </location>
</feature>
<comment type="subcellular location">
    <subcellularLocation>
        <location evidence="1">Cell membrane</location>
        <topology evidence="1">Multi-pass membrane protein</topology>
    </subcellularLocation>
</comment>
<evidence type="ECO:0000256" key="5">
    <source>
        <dbReference type="ARBA" id="ARBA00022692"/>
    </source>
</evidence>
<protein>
    <submittedName>
        <fullName evidence="10">ABC-type efflux pump permease component YbhR</fullName>
    </submittedName>
</protein>
<dbReference type="PROSITE" id="PS51012">
    <property type="entry name" value="ABC_TM2"/>
    <property type="match status" value="1"/>
</dbReference>
<dbReference type="InterPro" id="IPR051449">
    <property type="entry name" value="ABC-2_transporter_component"/>
</dbReference>
<feature type="transmembrane region" description="Helical" evidence="8">
    <location>
        <begin position="228"/>
        <end position="248"/>
    </location>
</feature>
<evidence type="ECO:0000256" key="1">
    <source>
        <dbReference type="ARBA" id="ARBA00004651"/>
    </source>
</evidence>
<name>A0A3B0WE70_9ZZZZ</name>
<feature type="transmembrane region" description="Helical" evidence="8">
    <location>
        <begin position="174"/>
        <end position="198"/>
    </location>
</feature>
<evidence type="ECO:0000313" key="10">
    <source>
        <dbReference type="EMBL" id="VAW41904.1"/>
    </source>
</evidence>
<keyword evidence="3" id="KW-0813">Transport</keyword>
<comment type="similarity">
    <text evidence="2">Belongs to the ABC-2 integral membrane protein family.</text>
</comment>
<organism evidence="10">
    <name type="scientific">hydrothermal vent metagenome</name>
    <dbReference type="NCBI Taxonomy" id="652676"/>
    <lineage>
        <taxon>unclassified sequences</taxon>
        <taxon>metagenomes</taxon>
        <taxon>ecological metagenomes</taxon>
    </lineage>
</organism>
<gene>
    <name evidence="10" type="ORF">MNBD_DELTA04-1563</name>
</gene>
<evidence type="ECO:0000256" key="4">
    <source>
        <dbReference type="ARBA" id="ARBA00022475"/>
    </source>
</evidence>
<evidence type="ECO:0000256" key="6">
    <source>
        <dbReference type="ARBA" id="ARBA00022989"/>
    </source>
</evidence>
<dbReference type="PANTHER" id="PTHR30294">
    <property type="entry name" value="MEMBRANE COMPONENT OF ABC TRANSPORTER YHHJ-RELATED"/>
    <property type="match status" value="1"/>
</dbReference>
<keyword evidence="6 8" id="KW-1133">Transmembrane helix</keyword>
<evidence type="ECO:0000256" key="3">
    <source>
        <dbReference type="ARBA" id="ARBA00022448"/>
    </source>
</evidence>
<evidence type="ECO:0000256" key="2">
    <source>
        <dbReference type="ARBA" id="ARBA00007783"/>
    </source>
</evidence>
<proteinExistence type="inferred from homology"/>
<feature type="transmembrane region" description="Helical" evidence="8">
    <location>
        <begin position="254"/>
        <end position="275"/>
    </location>
</feature>
<dbReference type="InterPro" id="IPR013525">
    <property type="entry name" value="ABC2_TM"/>
</dbReference>
<evidence type="ECO:0000256" key="7">
    <source>
        <dbReference type="ARBA" id="ARBA00023136"/>
    </source>
</evidence>
<evidence type="ECO:0000256" key="8">
    <source>
        <dbReference type="SAM" id="Phobius"/>
    </source>
</evidence>
<evidence type="ECO:0000259" key="9">
    <source>
        <dbReference type="PROSITE" id="PS51012"/>
    </source>
</evidence>
<dbReference type="EMBL" id="UOEY01000139">
    <property type="protein sequence ID" value="VAW41904.1"/>
    <property type="molecule type" value="Genomic_DNA"/>
</dbReference>
<dbReference type="Gene3D" id="3.40.1710.10">
    <property type="entry name" value="abc type-2 transporter like domain"/>
    <property type="match status" value="1"/>
</dbReference>
<keyword evidence="7 8" id="KW-0472">Membrane</keyword>
<dbReference type="GO" id="GO:0005886">
    <property type="term" value="C:plasma membrane"/>
    <property type="evidence" value="ECO:0007669"/>
    <property type="project" value="UniProtKB-SubCell"/>
</dbReference>
<accession>A0A3B0WE70</accession>
<sequence>MLRKIFALMKKEFRTILKNKKSRMVLIIPPLAQILVFGYSASFDLNNVPYAVYNEDQGQASRQLLARFRGAPGFNYLGSVTSDGGIAPLINEKKVLMVLHIGADFSKNLINGRGGKIGIILDGRNSNSAMICLNYVRNIVSGFNEHWAARHGGRHVPARLVIRSWFNATLNSHWFIIPGIVALLALVVTLEITALSVAKEREAGTFDQLLVTPMTPLEIIIGKSLPGFIIGLLESTFIIGMTILWFHVPFRGSFLALYVGIFAFLLSAIGIGLMISSISVTQQQGLMGAFLFLVPAVILSGFATPIENMPTFIQYITYLNPMRYFLIIVRSTFLEGASFGLLWNLYWPMILIGGVTLSAAGVLFRKKMY</sequence>
<feature type="transmembrane region" description="Helical" evidence="8">
    <location>
        <begin position="345"/>
        <end position="364"/>
    </location>
</feature>
<feature type="domain" description="ABC transmembrane type-2" evidence="9">
    <location>
        <begin position="133"/>
        <end position="367"/>
    </location>
</feature>
<dbReference type="GO" id="GO:0140359">
    <property type="term" value="F:ABC-type transporter activity"/>
    <property type="evidence" value="ECO:0007669"/>
    <property type="project" value="InterPro"/>
</dbReference>
<dbReference type="PANTHER" id="PTHR30294:SF44">
    <property type="entry name" value="MULTIDRUG ABC TRANSPORTER PERMEASE YBHR-RELATED"/>
    <property type="match status" value="1"/>
</dbReference>
<keyword evidence="4" id="KW-1003">Cell membrane</keyword>
<reference evidence="10" key="1">
    <citation type="submission" date="2018-06" db="EMBL/GenBank/DDBJ databases">
        <authorList>
            <person name="Zhirakovskaya E."/>
        </authorList>
    </citation>
    <scope>NUCLEOTIDE SEQUENCE</scope>
</reference>
<dbReference type="AlphaFoldDB" id="A0A3B0WE70"/>
<dbReference type="InterPro" id="IPR047817">
    <property type="entry name" value="ABC2_TM_bact-type"/>
</dbReference>
<dbReference type="Pfam" id="PF12698">
    <property type="entry name" value="ABC2_membrane_3"/>
    <property type="match status" value="1"/>
</dbReference>